<proteinExistence type="predicted"/>
<accession>A0A1N6X2U2</accession>
<dbReference type="AlphaFoldDB" id="A0A1N6X2U2"/>
<dbReference type="Proteomes" id="UP000241788">
    <property type="component" value="Unassembled WGS sequence"/>
</dbReference>
<sequence>MAVNEAAAEAASFVEKWRTRWPEWGIARVFVRADQRELAEHWFALLQEWTDAASTTEPAPGLAKLAWWQEELRGWAKGARRHPLGARLQKQPVDWNAVADALPALAHRGEQLDAPALSRLAQALSDAEQRLFDEQRDGKSSIDHLLGEALGRIQKPDEASGGTRPRRILSALALKRAQTGQSPVPPLGTLRCSWRAARAHGPG</sequence>
<dbReference type="EMBL" id="FTLW01000005">
    <property type="protein sequence ID" value="SIQ96672.1"/>
    <property type="molecule type" value="Genomic_DNA"/>
</dbReference>
<protein>
    <recommendedName>
        <fullName evidence="3">Phytoene/squalene synthetase</fullName>
    </recommendedName>
</protein>
<organism evidence="1 2">
    <name type="scientific">Solilutibacter tolerans</name>
    <dbReference type="NCBI Taxonomy" id="1604334"/>
    <lineage>
        <taxon>Bacteria</taxon>
        <taxon>Pseudomonadati</taxon>
        <taxon>Pseudomonadota</taxon>
        <taxon>Gammaproteobacteria</taxon>
        <taxon>Lysobacterales</taxon>
        <taxon>Lysobacteraceae</taxon>
        <taxon>Solilutibacter</taxon>
    </lineage>
</organism>
<gene>
    <name evidence="1" type="ORF">SAMN05421546_2119</name>
</gene>
<dbReference type="STRING" id="1604334.SAMN05421546_2119"/>
<evidence type="ECO:0000313" key="2">
    <source>
        <dbReference type="Proteomes" id="UP000241788"/>
    </source>
</evidence>
<keyword evidence="2" id="KW-1185">Reference proteome</keyword>
<name>A0A1N6X2U2_9GAMM</name>
<evidence type="ECO:0008006" key="3">
    <source>
        <dbReference type="Google" id="ProtNLM"/>
    </source>
</evidence>
<evidence type="ECO:0000313" key="1">
    <source>
        <dbReference type="EMBL" id="SIQ96672.1"/>
    </source>
</evidence>
<reference evidence="2" key="1">
    <citation type="submission" date="2017-01" db="EMBL/GenBank/DDBJ databases">
        <authorList>
            <person name="Varghese N."/>
            <person name="Submissions S."/>
        </authorList>
    </citation>
    <scope>NUCLEOTIDE SEQUENCE [LARGE SCALE GENOMIC DNA]</scope>
    <source>
        <strain evidence="2">UM1</strain>
    </source>
</reference>